<dbReference type="PROSITE" id="PS00584">
    <property type="entry name" value="PFKB_KINASES_2"/>
    <property type="match status" value="1"/>
</dbReference>
<dbReference type="InterPro" id="IPR002173">
    <property type="entry name" value="Carboh/pur_kinase_PfkB_CS"/>
</dbReference>
<dbReference type="PANTHER" id="PTHR43085:SF1">
    <property type="entry name" value="PSEUDOURIDINE KINASE-RELATED"/>
    <property type="match status" value="1"/>
</dbReference>
<keyword evidence="4" id="KW-0418">Kinase</keyword>
<evidence type="ECO:0000313" key="8">
    <source>
        <dbReference type="Proteomes" id="UP001519332"/>
    </source>
</evidence>
<dbReference type="PANTHER" id="PTHR43085">
    <property type="entry name" value="HEXOKINASE FAMILY MEMBER"/>
    <property type="match status" value="1"/>
</dbReference>
<dbReference type="EMBL" id="JAGINW010000001">
    <property type="protein sequence ID" value="MBP2321116.1"/>
    <property type="molecule type" value="Genomic_DNA"/>
</dbReference>
<comment type="similarity">
    <text evidence="1">Belongs to the carbohydrate kinase PfkB family.</text>
</comment>
<gene>
    <name evidence="7" type="ORF">JOF56_001501</name>
</gene>
<keyword evidence="3" id="KW-0547">Nucleotide-binding</keyword>
<proteinExistence type="inferred from homology"/>
<keyword evidence="8" id="KW-1185">Reference proteome</keyword>
<evidence type="ECO:0000259" key="6">
    <source>
        <dbReference type="Pfam" id="PF00294"/>
    </source>
</evidence>
<comment type="caution">
    <text evidence="7">The sequence shown here is derived from an EMBL/GenBank/DDBJ whole genome shotgun (WGS) entry which is preliminary data.</text>
</comment>
<evidence type="ECO:0000256" key="5">
    <source>
        <dbReference type="ARBA" id="ARBA00022840"/>
    </source>
</evidence>
<evidence type="ECO:0000256" key="4">
    <source>
        <dbReference type="ARBA" id="ARBA00022777"/>
    </source>
</evidence>
<dbReference type="InterPro" id="IPR029056">
    <property type="entry name" value="Ribokinase-like"/>
</dbReference>
<sequence>MIVVGGEALVDLVPAKSTLDGEPGALLPRLGGGPYNVAVTAGRLGVPVSFLSRVSRDDFGDALVARLEVSNVDTTYLQRGPEPTTLAVTNLGPDGGARYTFYAEGTADRLFEAPEELPEDMTMLSLGTLSLVLEPGASAYEQVMRRANVLTVLDPNVRPVLIADPDAYRARFASWLPDVGLLKLSEEDAAWIAQQDGLDAARQWQQQGPAAVVLTRGSNGIAVIAGSGELVEVPATEAQVVDTIGAGDTVHGALLAWLYTKGVQSVGQLRELDADAWREALRFAGAAAAITVSRAGAEPPFAAELGPII</sequence>
<evidence type="ECO:0000256" key="2">
    <source>
        <dbReference type="ARBA" id="ARBA00022679"/>
    </source>
</evidence>
<reference evidence="7 8" key="1">
    <citation type="submission" date="2021-03" db="EMBL/GenBank/DDBJ databases">
        <title>Sequencing the genomes of 1000 actinobacteria strains.</title>
        <authorList>
            <person name="Klenk H.-P."/>
        </authorList>
    </citation>
    <scope>NUCLEOTIDE SEQUENCE [LARGE SCALE GENOMIC DNA]</scope>
    <source>
        <strain evidence="7 8">DSM 46670</strain>
    </source>
</reference>
<organism evidence="7 8">
    <name type="scientific">Kibdelosporangium banguiense</name>
    <dbReference type="NCBI Taxonomy" id="1365924"/>
    <lineage>
        <taxon>Bacteria</taxon>
        <taxon>Bacillati</taxon>
        <taxon>Actinomycetota</taxon>
        <taxon>Actinomycetes</taxon>
        <taxon>Pseudonocardiales</taxon>
        <taxon>Pseudonocardiaceae</taxon>
        <taxon>Kibdelosporangium</taxon>
    </lineage>
</organism>
<evidence type="ECO:0000313" key="7">
    <source>
        <dbReference type="EMBL" id="MBP2321116.1"/>
    </source>
</evidence>
<dbReference type="EC" id="2.7.1.4" evidence="7"/>
<evidence type="ECO:0000256" key="1">
    <source>
        <dbReference type="ARBA" id="ARBA00010688"/>
    </source>
</evidence>
<name>A0ABS4TB87_9PSEU</name>
<dbReference type="RefSeq" id="WP_209635779.1">
    <property type="nucleotide sequence ID" value="NZ_JAGINW010000001.1"/>
</dbReference>
<accession>A0ABS4TB87</accession>
<dbReference type="Proteomes" id="UP001519332">
    <property type="component" value="Unassembled WGS sequence"/>
</dbReference>
<keyword evidence="2 7" id="KW-0808">Transferase</keyword>
<protein>
    <submittedName>
        <fullName evidence="7">Fructokinase</fullName>
        <ecNumber evidence="7">2.7.1.4</ecNumber>
    </submittedName>
</protein>
<dbReference type="Gene3D" id="3.40.1190.20">
    <property type="match status" value="1"/>
</dbReference>
<keyword evidence="5" id="KW-0067">ATP-binding</keyword>
<dbReference type="InterPro" id="IPR050306">
    <property type="entry name" value="PfkB_Carbo_kinase"/>
</dbReference>
<dbReference type="CDD" id="cd01167">
    <property type="entry name" value="bac_FRK"/>
    <property type="match status" value="1"/>
</dbReference>
<evidence type="ECO:0000256" key="3">
    <source>
        <dbReference type="ARBA" id="ARBA00022741"/>
    </source>
</evidence>
<dbReference type="SUPFAM" id="SSF53613">
    <property type="entry name" value="Ribokinase-like"/>
    <property type="match status" value="1"/>
</dbReference>
<dbReference type="InterPro" id="IPR011611">
    <property type="entry name" value="PfkB_dom"/>
</dbReference>
<dbReference type="Pfam" id="PF00294">
    <property type="entry name" value="PfkB"/>
    <property type="match status" value="1"/>
</dbReference>
<feature type="domain" description="Carbohydrate kinase PfkB" evidence="6">
    <location>
        <begin position="2"/>
        <end position="299"/>
    </location>
</feature>
<dbReference type="GO" id="GO:0008865">
    <property type="term" value="F:fructokinase activity"/>
    <property type="evidence" value="ECO:0007669"/>
    <property type="project" value="UniProtKB-EC"/>
</dbReference>